<reference evidence="1" key="1">
    <citation type="submission" date="2020-04" db="EMBL/GenBank/DDBJ databases">
        <authorList>
            <person name="Alioto T."/>
            <person name="Alioto T."/>
            <person name="Gomez Garrido J."/>
        </authorList>
    </citation>
    <scope>NUCLEOTIDE SEQUENCE</scope>
    <source>
        <strain evidence="1">A484AB</strain>
    </source>
</reference>
<evidence type="ECO:0000313" key="2">
    <source>
        <dbReference type="Proteomes" id="UP001152795"/>
    </source>
</evidence>
<comment type="caution">
    <text evidence="1">The sequence shown here is derived from an EMBL/GenBank/DDBJ whole genome shotgun (WGS) entry which is preliminary data.</text>
</comment>
<dbReference type="Proteomes" id="UP001152795">
    <property type="component" value="Unassembled WGS sequence"/>
</dbReference>
<evidence type="ECO:0000313" key="1">
    <source>
        <dbReference type="EMBL" id="CAB3978341.1"/>
    </source>
</evidence>
<proteinExistence type="predicted"/>
<dbReference type="AlphaFoldDB" id="A0A7D9D6Y5"/>
<dbReference type="EMBL" id="CACRXK020000106">
    <property type="protein sequence ID" value="CAB3978341.1"/>
    <property type="molecule type" value="Genomic_DNA"/>
</dbReference>
<organism evidence="1 2">
    <name type="scientific">Paramuricea clavata</name>
    <name type="common">Red gorgonian</name>
    <name type="synonym">Violescent sea-whip</name>
    <dbReference type="NCBI Taxonomy" id="317549"/>
    <lineage>
        <taxon>Eukaryota</taxon>
        <taxon>Metazoa</taxon>
        <taxon>Cnidaria</taxon>
        <taxon>Anthozoa</taxon>
        <taxon>Octocorallia</taxon>
        <taxon>Malacalcyonacea</taxon>
        <taxon>Plexauridae</taxon>
        <taxon>Paramuricea</taxon>
    </lineage>
</organism>
<name>A0A7D9D6Y5_PARCT</name>
<keyword evidence="2" id="KW-1185">Reference proteome</keyword>
<accession>A0A7D9D6Y5</accession>
<sequence>MAWLEPLSYLLQAQPFNPILWNLYSTCRYLRRYKPTIDVKENIVLDYVKAEDFWMKGSFDTIKDFIAIDDETDAEKEIISDNAAEKTKKPKERLRWPNHPRMAVVGVDVGGAGVKQLYRIPVEWIPRLCVRNGMIVLQPFKFCCREVLQRSVTKLIRCQSLTIPSGFFFDKHFFHVGCGSCDEDNAEVQVFAAMHLYVGLKSILQHLSTGLYVNTQEKLLAVDCNEESLNYYLKSWDEENIIYTQVKKKGTFIRKYLAHIVVCKKCIRYLADFLSLLDQSVEEHPFPRYNELDCDGYNFLGIPIRNYILDADFDMLLAKAYYGVIDGVEIAGCDYVDAFMNTYVIKHG</sequence>
<protein>
    <submittedName>
        <fullName evidence="1">Uncharacterized protein</fullName>
    </submittedName>
</protein>
<gene>
    <name evidence="1" type="ORF">PACLA_8A045306</name>
</gene>